<reference evidence="1 2" key="1">
    <citation type="submission" date="2019-03" db="EMBL/GenBank/DDBJ databases">
        <title>Ramlibacter henchirensis DSM 14656, whole genome shotgun sequence.</title>
        <authorList>
            <person name="Zhang X."/>
            <person name="Feng G."/>
            <person name="Zhu H."/>
        </authorList>
    </citation>
    <scope>NUCLEOTIDE SEQUENCE [LARGE SCALE GENOMIC DNA]</scope>
    <source>
        <strain evidence="1 2">DSM 14656</strain>
    </source>
</reference>
<sequence length="252" mass="27751">MIEPVLLTATQVSTFAGQVLLTRASGFFFKRDGRLYVVTSRHVLSDEPTGHSPDRVEVAVHTDARDLSKWAVLSCDLFRDRQAVWHQGRDAAGAIDVAALEIDESALPPSPHLRWFTPEHLLQTFHSAQIGAPLVLLGYPLGFHDTVHHLPVARHAIIASAFGVRFQRQGYFLTDARAHRGSSGSPVLMKIADDPSDMPWKLLGVHSSRMDMGGRDSEQDDFLGLNCAWYADILMTLTEERSPHAGPLAGQA</sequence>
<proteinExistence type="predicted"/>
<dbReference type="Pfam" id="PF13365">
    <property type="entry name" value="Trypsin_2"/>
    <property type="match status" value="1"/>
</dbReference>
<protein>
    <submittedName>
        <fullName evidence="1">Serine protease</fullName>
    </submittedName>
</protein>
<dbReference type="OrthoDB" id="7191282at2"/>
<comment type="caution">
    <text evidence="1">The sequence shown here is derived from an EMBL/GenBank/DDBJ whole genome shotgun (WGS) entry which is preliminary data.</text>
</comment>
<keyword evidence="1" id="KW-0645">Protease</keyword>
<dbReference type="Gene3D" id="2.40.10.120">
    <property type="match status" value="1"/>
</dbReference>
<organism evidence="1 2">
    <name type="scientific">Ramlibacter henchirensis</name>
    <dbReference type="NCBI Taxonomy" id="204072"/>
    <lineage>
        <taxon>Bacteria</taxon>
        <taxon>Pseudomonadati</taxon>
        <taxon>Pseudomonadota</taxon>
        <taxon>Betaproteobacteria</taxon>
        <taxon>Burkholderiales</taxon>
        <taxon>Comamonadaceae</taxon>
        <taxon>Ramlibacter</taxon>
    </lineage>
</organism>
<evidence type="ECO:0000313" key="1">
    <source>
        <dbReference type="EMBL" id="TFZ07452.1"/>
    </source>
</evidence>
<dbReference type="PRINTS" id="PR00834">
    <property type="entry name" value="PROTEASES2C"/>
</dbReference>
<gene>
    <name evidence="1" type="ORF">EZ313_02510</name>
</gene>
<evidence type="ECO:0000313" key="2">
    <source>
        <dbReference type="Proteomes" id="UP000298180"/>
    </source>
</evidence>
<keyword evidence="1" id="KW-0378">Hydrolase</keyword>
<dbReference type="InterPro" id="IPR009003">
    <property type="entry name" value="Peptidase_S1_PA"/>
</dbReference>
<name>A0A4Z0C988_9BURK</name>
<accession>A0A4Z0C988</accession>
<dbReference type="EMBL" id="SMLM01000001">
    <property type="protein sequence ID" value="TFZ07452.1"/>
    <property type="molecule type" value="Genomic_DNA"/>
</dbReference>
<dbReference type="Proteomes" id="UP000298180">
    <property type="component" value="Unassembled WGS sequence"/>
</dbReference>
<dbReference type="SUPFAM" id="SSF50494">
    <property type="entry name" value="Trypsin-like serine proteases"/>
    <property type="match status" value="1"/>
</dbReference>
<keyword evidence="2" id="KW-1185">Reference proteome</keyword>
<dbReference type="InterPro" id="IPR001940">
    <property type="entry name" value="Peptidase_S1C"/>
</dbReference>
<dbReference type="GO" id="GO:0004252">
    <property type="term" value="F:serine-type endopeptidase activity"/>
    <property type="evidence" value="ECO:0007669"/>
    <property type="project" value="InterPro"/>
</dbReference>
<dbReference type="AlphaFoldDB" id="A0A4Z0C988"/>
<dbReference type="GO" id="GO:0006508">
    <property type="term" value="P:proteolysis"/>
    <property type="evidence" value="ECO:0007669"/>
    <property type="project" value="UniProtKB-KW"/>
</dbReference>